<gene>
    <name evidence="3" type="ORF">DDE83_007357</name>
</gene>
<evidence type="ECO:0000256" key="1">
    <source>
        <dbReference type="SAM" id="MobiDB-lite"/>
    </source>
</evidence>
<dbReference type="InterPro" id="IPR001214">
    <property type="entry name" value="SET_dom"/>
</dbReference>
<dbReference type="CDD" id="cd19177">
    <property type="entry name" value="SET_SETD4"/>
    <property type="match status" value="1"/>
</dbReference>
<organism evidence="3 4">
    <name type="scientific">Stemphylium lycopersici</name>
    <name type="common">Tomato gray leaf spot disease fungus</name>
    <name type="synonym">Thyrospora lycopersici</name>
    <dbReference type="NCBI Taxonomy" id="183478"/>
    <lineage>
        <taxon>Eukaryota</taxon>
        <taxon>Fungi</taxon>
        <taxon>Dikarya</taxon>
        <taxon>Ascomycota</taxon>
        <taxon>Pezizomycotina</taxon>
        <taxon>Dothideomycetes</taxon>
        <taxon>Pleosporomycetidae</taxon>
        <taxon>Pleosporales</taxon>
        <taxon>Pleosporineae</taxon>
        <taxon>Pleosporaceae</taxon>
        <taxon>Stemphylium</taxon>
    </lineage>
</organism>
<dbReference type="PROSITE" id="PS50280">
    <property type="entry name" value="SET"/>
    <property type="match status" value="1"/>
</dbReference>
<dbReference type="InterPro" id="IPR046341">
    <property type="entry name" value="SET_dom_sf"/>
</dbReference>
<dbReference type="GO" id="GO:0016279">
    <property type="term" value="F:protein-lysine N-methyltransferase activity"/>
    <property type="evidence" value="ECO:0007669"/>
    <property type="project" value="InterPro"/>
</dbReference>
<feature type="domain" description="SET" evidence="2">
    <location>
        <begin position="25"/>
        <end position="244"/>
    </location>
</feature>
<reference evidence="4" key="1">
    <citation type="submission" date="2018-05" db="EMBL/GenBank/DDBJ databases">
        <title>Draft genome sequence of Stemphylium lycopersici strain CIDEFI 213.</title>
        <authorList>
            <person name="Medina R."/>
            <person name="Franco M.E.E."/>
            <person name="Lucentini C.G."/>
            <person name="Saparrat M.C.N."/>
            <person name="Balatti P.A."/>
        </authorList>
    </citation>
    <scope>NUCLEOTIDE SEQUENCE [LARGE SCALE GENOMIC DNA]</scope>
    <source>
        <strain evidence="4">CIDEFI 213</strain>
    </source>
</reference>
<dbReference type="PANTHER" id="PTHR13271:SF137">
    <property type="entry name" value="SET DOMAIN-CONTAINING PROTEIN"/>
    <property type="match status" value="1"/>
</dbReference>
<dbReference type="EMBL" id="QGDH01000132">
    <property type="protein sequence ID" value="RAR05533.1"/>
    <property type="molecule type" value="Genomic_DNA"/>
</dbReference>
<sequence length="429" mass="48086">MAALDPGPEHTDFVAWAEDNGVEIDGIAPARFKGRGMGIVAARDIKEGDKLVHVASKSLIHVALPSIKALNLPSTMTVHGKLAASLAMWYTNKTAHPYTPWQAVWPTAADFQLTMPLYFPASLQAHLPPAATTLLTNQKKNLERDWLSTMPLNLDVDKETYIYTWLIVNTRTFYWDYPDLSNASPLLPKRRSKLTANDCYCMCPFIDYFNHSDAGCDPQHDAKGYSVTADRAYAAGEEVFVTYGSHSNDFLLSEYGFILPGKNRHDAIPLDDLLIPLLEKGQMEALKEDGFYGNYTLFAPRGRKEKDKEGGGEEEDEVEVVCHRTQALLRLLILDSKRYATFVSGEDDGARDQSRLNLYLAGVLVRYSRKIADTIEEVEGLELGSGEQGQSEEEKEQEKEVVEAQRDTVLKRWKQIRHIVNSAVQTLEA</sequence>
<evidence type="ECO:0000259" key="2">
    <source>
        <dbReference type="PROSITE" id="PS50280"/>
    </source>
</evidence>
<dbReference type="PANTHER" id="PTHR13271">
    <property type="entry name" value="UNCHARACTERIZED PUTATIVE METHYLTRANSFERASE"/>
    <property type="match status" value="1"/>
</dbReference>
<feature type="region of interest" description="Disordered" evidence="1">
    <location>
        <begin position="382"/>
        <end position="401"/>
    </location>
</feature>
<name>A0A364MW93_STELY</name>
<accession>A0A364MW93</accession>
<dbReference type="InterPro" id="IPR044429">
    <property type="entry name" value="SETD4_SET"/>
</dbReference>
<evidence type="ECO:0000313" key="4">
    <source>
        <dbReference type="Proteomes" id="UP000249619"/>
    </source>
</evidence>
<dbReference type="SUPFAM" id="SSF82199">
    <property type="entry name" value="SET domain"/>
    <property type="match status" value="1"/>
</dbReference>
<dbReference type="InterPro" id="IPR050600">
    <property type="entry name" value="SETD3_SETD6_MTase"/>
</dbReference>
<dbReference type="Gene3D" id="3.90.1410.10">
    <property type="entry name" value="set domain protein methyltransferase, domain 1"/>
    <property type="match status" value="1"/>
</dbReference>
<comment type="caution">
    <text evidence="3">The sequence shown here is derived from an EMBL/GenBank/DDBJ whole genome shotgun (WGS) entry which is preliminary data.</text>
</comment>
<protein>
    <submittedName>
        <fullName evidence="3">Set domain-containing protein</fullName>
    </submittedName>
</protein>
<dbReference type="AlphaFoldDB" id="A0A364MW93"/>
<proteinExistence type="predicted"/>
<dbReference type="STRING" id="183478.A0A364MW93"/>
<keyword evidence="4" id="KW-1185">Reference proteome</keyword>
<dbReference type="Proteomes" id="UP000249619">
    <property type="component" value="Unassembled WGS sequence"/>
</dbReference>
<evidence type="ECO:0000313" key="3">
    <source>
        <dbReference type="EMBL" id="RAR05533.1"/>
    </source>
</evidence>
<dbReference type="Pfam" id="PF00856">
    <property type="entry name" value="SET"/>
    <property type="match status" value="1"/>
</dbReference>